<dbReference type="Pfam" id="PF00702">
    <property type="entry name" value="Hydrolase"/>
    <property type="match status" value="1"/>
</dbReference>
<comment type="caution">
    <text evidence="1">The sequence shown here is derived from an EMBL/GenBank/DDBJ whole genome shotgun (WGS) entry which is preliminary data.</text>
</comment>
<dbReference type="InterPro" id="IPR036412">
    <property type="entry name" value="HAD-like_sf"/>
</dbReference>
<reference evidence="1 2" key="1">
    <citation type="submission" date="2020-04" db="EMBL/GenBank/DDBJ databases">
        <authorList>
            <person name="Liu S."/>
        </authorList>
    </citation>
    <scope>NUCLEOTIDE SEQUENCE [LARGE SCALE GENOMIC DNA]</scope>
    <source>
        <strain evidence="1 2">CGMCC 1.15091</strain>
    </source>
</reference>
<keyword evidence="1" id="KW-0378">Hydrolase</keyword>
<gene>
    <name evidence="1" type="ORF">HER39_08915</name>
</gene>
<protein>
    <submittedName>
        <fullName evidence="1">HAD family hydrolase</fullName>
    </submittedName>
</protein>
<evidence type="ECO:0000313" key="2">
    <source>
        <dbReference type="Proteomes" id="UP000523795"/>
    </source>
</evidence>
<dbReference type="EMBL" id="JAAZSR010000116">
    <property type="protein sequence ID" value="NKX50685.1"/>
    <property type="molecule type" value="Genomic_DNA"/>
</dbReference>
<organism evidence="1 2">
    <name type="scientific">Arthrobacter deserti</name>
    <dbReference type="NCBI Taxonomy" id="1742687"/>
    <lineage>
        <taxon>Bacteria</taxon>
        <taxon>Bacillati</taxon>
        <taxon>Actinomycetota</taxon>
        <taxon>Actinomycetes</taxon>
        <taxon>Micrococcales</taxon>
        <taxon>Micrococcaceae</taxon>
        <taxon>Arthrobacter</taxon>
    </lineage>
</organism>
<keyword evidence="2" id="KW-1185">Reference proteome</keyword>
<name>A0ABX1JPW9_9MICC</name>
<dbReference type="Proteomes" id="UP000523795">
    <property type="component" value="Unassembled WGS sequence"/>
</dbReference>
<feature type="non-terminal residue" evidence="1">
    <location>
        <position position="1"/>
    </location>
</feature>
<dbReference type="InterPro" id="IPR023198">
    <property type="entry name" value="PGP-like_dom2"/>
</dbReference>
<dbReference type="PANTHER" id="PTHR43434:SF16">
    <property type="entry name" value="BLL8046 PROTEIN"/>
    <property type="match status" value="1"/>
</dbReference>
<dbReference type="InterPro" id="IPR050155">
    <property type="entry name" value="HAD-like_hydrolase_sf"/>
</dbReference>
<dbReference type="SUPFAM" id="SSF56784">
    <property type="entry name" value="HAD-like"/>
    <property type="match status" value="1"/>
</dbReference>
<proteinExistence type="predicted"/>
<sequence>HTLAWWQAFRRFGHDVPMATIHRTIGMGGRRLTAHLLGQDRDADEDQLLEDTHTAVFSTYWPALRPLDGAPDLVRHCAEAGLTAVLAPSARQEELEILRGVVNADDWLTAATSSADAERSKPAPDILAAALQAGGLQAADCVFVGDAVWDILAAAELGIPTIGLTCGGTAEAELRDAGAVEVYAGPRELLESFGASRLGRLAGSC</sequence>
<dbReference type="Gene3D" id="3.40.50.1000">
    <property type="entry name" value="HAD superfamily/HAD-like"/>
    <property type="match status" value="1"/>
</dbReference>
<dbReference type="NCBIfam" id="TIGR01509">
    <property type="entry name" value="HAD-SF-IA-v3"/>
    <property type="match status" value="1"/>
</dbReference>
<dbReference type="InterPro" id="IPR006439">
    <property type="entry name" value="HAD-SF_hydro_IA"/>
</dbReference>
<accession>A0ABX1JPW9</accession>
<dbReference type="InterPro" id="IPR023214">
    <property type="entry name" value="HAD_sf"/>
</dbReference>
<dbReference type="PANTHER" id="PTHR43434">
    <property type="entry name" value="PHOSPHOGLYCOLATE PHOSPHATASE"/>
    <property type="match status" value="1"/>
</dbReference>
<dbReference type="GO" id="GO:0016787">
    <property type="term" value="F:hydrolase activity"/>
    <property type="evidence" value="ECO:0007669"/>
    <property type="project" value="UniProtKB-KW"/>
</dbReference>
<evidence type="ECO:0000313" key="1">
    <source>
        <dbReference type="EMBL" id="NKX50685.1"/>
    </source>
</evidence>
<dbReference type="Gene3D" id="1.10.150.240">
    <property type="entry name" value="Putative phosphatase, domain 2"/>
    <property type="match status" value="1"/>
</dbReference>